<reference evidence="10" key="1">
    <citation type="submission" date="2018-05" db="EMBL/GenBank/DDBJ databases">
        <authorList>
            <person name="Lanie J.A."/>
            <person name="Ng W.-L."/>
            <person name="Kazmierczak K.M."/>
            <person name="Andrzejewski T.M."/>
            <person name="Davidsen T.M."/>
            <person name="Wayne K.J."/>
            <person name="Tettelin H."/>
            <person name="Glass J.I."/>
            <person name="Rusch D."/>
            <person name="Podicherti R."/>
            <person name="Tsui H.-C.T."/>
            <person name="Winkler M.E."/>
        </authorList>
    </citation>
    <scope>NUCLEOTIDE SEQUENCE</scope>
</reference>
<proteinExistence type="inferred from homology"/>
<dbReference type="EMBL" id="UINC01136557">
    <property type="protein sequence ID" value="SVD21398.1"/>
    <property type="molecule type" value="Genomic_DNA"/>
</dbReference>
<evidence type="ECO:0000256" key="2">
    <source>
        <dbReference type="ARBA" id="ARBA00013729"/>
    </source>
</evidence>
<evidence type="ECO:0000256" key="5">
    <source>
        <dbReference type="ARBA" id="ARBA00023163"/>
    </source>
</evidence>
<dbReference type="InterPro" id="IPR036805">
    <property type="entry name" value="Tscrpt_elong_fac_GreA/B_N_sf"/>
</dbReference>
<dbReference type="Gene3D" id="3.10.50.30">
    <property type="entry name" value="Transcription elongation factor, GreA/GreB, C-terminal domain"/>
    <property type="match status" value="1"/>
</dbReference>
<evidence type="ECO:0000256" key="7">
    <source>
        <dbReference type="ARBA" id="ARBA00030776"/>
    </source>
</evidence>
<feature type="domain" description="Transcription elongation factor GreA/GreB N-terminal" evidence="9">
    <location>
        <begin position="6"/>
        <end position="75"/>
    </location>
</feature>
<evidence type="ECO:0000256" key="1">
    <source>
        <dbReference type="ARBA" id="ARBA00008213"/>
    </source>
</evidence>
<evidence type="ECO:0000259" key="8">
    <source>
        <dbReference type="Pfam" id="PF01272"/>
    </source>
</evidence>
<sequence>MGKIQQLSPEAHQRLLEEHEDLITRGRIDIAKKIETARELGDLSENGDYQAAKEEQGKMETRIAQLASILENAEIVSMEEGGDGKVSLGVIVSLLYQGDSEPEKMLVGSIEEQREDVEVLSPDSPLGEALMGASVGDNVTFEAPNGDLTVKVVAIEK</sequence>
<dbReference type="AlphaFoldDB" id="A0A382TJ14"/>
<dbReference type="InterPro" id="IPR022691">
    <property type="entry name" value="Tscrpt_elong_fac_GreA/B_N"/>
</dbReference>
<dbReference type="NCBIfam" id="TIGR01462">
    <property type="entry name" value="greA"/>
    <property type="match status" value="1"/>
</dbReference>
<gene>
    <name evidence="10" type="ORF">METZ01_LOCUS374252</name>
</gene>
<keyword evidence="3" id="KW-0805">Transcription regulation</keyword>
<dbReference type="GO" id="GO:0032784">
    <property type="term" value="P:regulation of DNA-templated transcription elongation"/>
    <property type="evidence" value="ECO:0007669"/>
    <property type="project" value="InterPro"/>
</dbReference>
<dbReference type="Pfam" id="PF03449">
    <property type="entry name" value="GreA_GreB_N"/>
    <property type="match status" value="1"/>
</dbReference>
<dbReference type="PANTHER" id="PTHR30437">
    <property type="entry name" value="TRANSCRIPTION ELONGATION FACTOR GREA"/>
    <property type="match status" value="1"/>
</dbReference>
<protein>
    <recommendedName>
        <fullName evidence="2">Transcription elongation factor GreA</fullName>
    </recommendedName>
    <alternativeName>
        <fullName evidence="7">Transcript cleavage factor GreA</fullName>
    </alternativeName>
</protein>
<dbReference type="Gene3D" id="1.10.287.180">
    <property type="entry name" value="Transcription elongation factor, GreA/GreB, N-terminal domain"/>
    <property type="match status" value="1"/>
</dbReference>
<dbReference type="PROSITE" id="PS00829">
    <property type="entry name" value="GREAB_1"/>
    <property type="match status" value="1"/>
</dbReference>
<dbReference type="HAMAP" id="MF_00105">
    <property type="entry name" value="GreA_GreB"/>
    <property type="match status" value="1"/>
</dbReference>
<dbReference type="PANTHER" id="PTHR30437:SF4">
    <property type="entry name" value="TRANSCRIPTION ELONGATION FACTOR GREA"/>
    <property type="match status" value="1"/>
</dbReference>
<keyword evidence="4" id="KW-0238">DNA-binding</keyword>
<dbReference type="InterPro" id="IPR006359">
    <property type="entry name" value="Tscrpt_elong_fac_GreA"/>
</dbReference>
<dbReference type="InterPro" id="IPR001437">
    <property type="entry name" value="Tscrpt_elong_fac_GreA/B_C"/>
</dbReference>
<dbReference type="SUPFAM" id="SSF54534">
    <property type="entry name" value="FKBP-like"/>
    <property type="match status" value="1"/>
</dbReference>
<dbReference type="InterPro" id="IPR023459">
    <property type="entry name" value="Tscrpt_elong_fac_GreA/B_fam"/>
</dbReference>
<dbReference type="PIRSF" id="PIRSF006092">
    <property type="entry name" value="GreA_GreB"/>
    <property type="match status" value="1"/>
</dbReference>
<name>A0A382TJ14_9ZZZZ</name>
<keyword evidence="5" id="KW-0804">Transcription</keyword>
<comment type="similarity">
    <text evidence="1">Belongs to the GreA/GreB family.</text>
</comment>
<evidence type="ECO:0000256" key="6">
    <source>
        <dbReference type="ARBA" id="ARBA00024916"/>
    </source>
</evidence>
<dbReference type="InterPro" id="IPR018151">
    <property type="entry name" value="TF_GreA/GreB_CS"/>
</dbReference>
<dbReference type="InterPro" id="IPR036953">
    <property type="entry name" value="GreA/GreB_C_sf"/>
</dbReference>
<organism evidence="10">
    <name type="scientific">marine metagenome</name>
    <dbReference type="NCBI Taxonomy" id="408172"/>
    <lineage>
        <taxon>unclassified sequences</taxon>
        <taxon>metagenomes</taxon>
        <taxon>ecological metagenomes</taxon>
    </lineage>
</organism>
<dbReference type="GO" id="GO:0070063">
    <property type="term" value="F:RNA polymerase binding"/>
    <property type="evidence" value="ECO:0007669"/>
    <property type="project" value="InterPro"/>
</dbReference>
<evidence type="ECO:0000256" key="3">
    <source>
        <dbReference type="ARBA" id="ARBA00023015"/>
    </source>
</evidence>
<evidence type="ECO:0000256" key="4">
    <source>
        <dbReference type="ARBA" id="ARBA00023125"/>
    </source>
</evidence>
<feature type="domain" description="Transcription elongation factor GreA/GreB C-terminal" evidence="8">
    <location>
        <begin position="83"/>
        <end position="156"/>
    </location>
</feature>
<comment type="function">
    <text evidence="6">Necessary for efficient RNA polymerase transcription elongation past template-encoded arresting sites. The arresting sites in DNA have the property of trapping a certain fraction of elongating RNA polymerases that pass through, resulting in locked ternary complexes. Cleavage of the nascent transcript by cleavage factors such as GreA or GreB allows the resumption of elongation from the new 3'terminus. GreA releases sequences of 2 to 3 nucleotides.</text>
</comment>
<dbReference type="Pfam" id="PF01272">
    <property type="entry name" value="GreA_GreB"/>
    <property type="match status" value="1"/>
</dbReference>
<evidence type="ECO:0000259" key="9">
    <source>
        <dbReference type="Pfam" id="PF03449"/>
    </source>
</evidence>
<dbReference type="SUPFAM" id="SSF46557">
    <property type="entry name" value="GreA transcript cleavage protein, N-terminal domain"/>
    <property type="match status" value="1"/>
</dbReference>
<dbReference type="InterPro" id="IPR028624">
    <property type="entry name" value="Tscrpt_elong_fac_GreA/B"/>
</dbReference>
<dbReference type="FunFam" id="1.10.287.180:FF:000001">
    <property type="entry name" value="Transcription elongation factor GreA"/>
    <property type="match status" value="1"/>
</dbReference>
<accession>A0A382TJ14</accession>
<dbReference type="GO" id="GO:0003677">
    <property type="term" value="F:DNA binding"/>
    <property type="evidence" value="ECO:0007669"/>
    <property type="project" value="UniProtKB-KW"/>
</dbReference>
<dbReference type="GO" id="GO:0006354">
    <property type="term" value="P:DNA-templated transcription elongation"/>
    <property type="evidence" value="ECO:0007669"/>
    <property type="project" value="TreeGrafter"/>
</dbReference>
<evidence type="ECO:0000313" key="10">
    <source>
        <dbReference type="EMBL" id="SVD21398.1"/>
    </source>
</evidence>